<keyword evidence="4" id="KW-1185">Reference proteome</keyword>
<accession>A0A260ZAH0</accession>
<feature type="transmembrane region" description="Helical" evidence="1">
    <location>
        <begin position="157"/>
        <end position="178"/>
    </location>
</feature>
<keyword evidence="1" id="KW-1133">Transmembrane helix</keyword>
<feature type="transmembrane region" description="Helical" evidence="1">
    <location>
        <begin position="231"/>
        <end position="249"/>
    </location>
</feature>
<evidence type="ECO:0000313" key="2">
    <source>
        <dbReference type="EMBL" id="KAF1761485.1"/>
    </source>
</evidence>
<dbReference type="Proteomes" id="UP000483820">
    <property type="component" value="Chromosome III"/>
</dbReference>
<feature type="transmembrane region" description="Helical" evidence="1">
    <location>
        <begin position="43"/>
        <end position="63"/>
    </location>
</feature>
<feature type="transmembrane region" description="Helical" evidence="1">
    <location>
        <begin position="6"/>
        <end position="22"/>
    </location>
</feature>
<dbReference type="EMBL" id="NMWX01000196">
    <property type="protein sequence ID" value="OZF82637.1"/>
    <property type="molecule type" value="Genomic_DNA"/>
</dbReference>
<evidence type="ECO:0000313" key="5">
    <source>
        <dbReference type="Proteomes" id="UP000483820"/>
    </source>
</evidence>
<dbReference type="EMBL" id="WUAV01000003">
    <property type="protein sequence ID" value="KAF1761485.1"/>
    <property type="molecule type" value="Genomic_DNA"/>
</dbReference>
<feature type="transmembrane region" description="Helical" evidence="1">
    <location>
        <begin position="83"/>
        <end position="110"/>
    </location>
</feature>
<comment type="caution">
    <text evidence="3">The sequence shown here is derived from an EMBL/GenBank/DDBJ whole genome shotgun (WGS) entry which is preliminary data.</text>
</comment>
<gene>
    <name evidence="3" type="ORF">FL82_10283</name>
    <name evidence="2" type="ORF">GCK72_009741</name>
</gene>
<reference evidence="4" key="2">
    <citation type="submission" date="2017-08" db="EMBL/GenBank/DDBJ databases">
        <authorList>
            <person name="Fierst J.L."/>
        </authorList>
    </citation>
    <scope>NUCLEOTIDE SEQUENCE [LARGE SCALE GENOMIC DNA]</scope>
    <source>
        <strain evidence="4">PX439</strain>
    </source>
</reference>
<feature type="non-terminal residue" evidence="3">
    <location>
        <position position="1"/>
    </location>
</feature>
<sequence>MYLFSIVNTFADLAIFWLHVSVTRNEDREHPLALFVSYSTAPYFFNLFPIIMNSALFGVDISQMKDIKEAMKTFDYIFFRDSVFKSLMLCSYIFLVIWGGVLMACGLICCIKRDRRMSKCELTMRIGIPCALGLIFSMSFYNGIFDIHDKMRHIANIPFLFLHIGHFLFILTLLYGAMTIKNINDPSADQSDAIRQFQSLQIFGIIVSVPLCYMEFQMFSSHSPRFMFSEYESFVRLIFLASVLLLEPFNSRFRFRERFYRTTHESPIGPAPEAVQVVKSIPKKMNIDDMPPNYENAPPAYESAQNLPTTWTITPPSKEYTGAQITPVEAK</sequence>
<dbReference type="AlphaFoldDB" id="A0A260ZAH0"/>
<protein>
    <submittedName>
        <fullName evidence="3">Uncharacterized protein</fullName>
    </submittedName>
</protein>
<evidence type="ECO:0000256" key="1">
    <source>
        <dbReference type="SAM" id="Phobius"/>
    </source>
</evidence>
<evidence type="ECO:0000313" key="3">
    <source>
        <dbReference type="EMBL" id="OZF82637.1"/>
    </source>
</evidence>
<feature type="transmembrane region" description="Helical" evidence="1">
    <location>
        <begin position="122"/>
        <end position="145"/>
    </location>
</feature>
<name>A0A260ZAH0_CAERE</name>
<feature type="transmembrane region" description="Helical" evidence="1">
    <location>
        <begin position="199"/>
        <end position="219"/>
    </location>
</feature>
<keyword evidence="1" id="KW-0812">Transmembrane</keyword>
<keyword evidence="1" id="KW-0472">Membrane</keyword>
<reference evidence="2 5" key="3">
    <citation type="submission" date="2019-12" db="EMBL/GenBank/DDBJ databases">
        <title>Chromosome-level assembly of the Caenorhabditis remanei genome.</title>
        <authorList>
            <person name="Teterina A.A."/>
            <person name="Willis J.H."/>
            <person name="Phillips P.C."/>
        </authorList>
    </citation>
    <scope>NUCLEOTIDE SEQUENCE [LARGE SCALE GENOMIC DNA]</scope>
    <source>
        <strain evidence="2 5">PX506</strain>
        <tissue evidence="2">Whole organism</tissue>
    </source>
</reference>
<dbReference type="Proteomes" id="UP000216624">
    <property type="component" value="Unassembled WGS sequence"/>
</dbReference>
<evidence type="ECO:0000313" key="4">
    <source>
        <dbReference type="Proteomes" id="UP000216624"/>
    </source>
</evidence>
<proteinExistence type="predicted"/>
<organism evidence="3 4">
    <name type="scientific">Caenorhabditis remanei</name>
    <name type="common">Caenorhabditis vulgaris</name>
    <dbReference type="NCBI Taxonomy" id="31234"/>
    <lineage>
        <taxon>Eukaryota</taxon>
        <taxon>Metazoa</taxon>
        <taxon>Ecdysozoa</taxon>
        <taxon>Nematoda</taxon>
        <taxon>Chromadorea</taxon>
        <taxon>Rhabditida</taxon>
        <taxon>Rhabditina</taxon>
        <taxon>Rhabditomorpha</taxon>
        <taxon>Rhabditoidea</taxon>
        <taxon>Rhabditidae</taxon>
        <taxon>Peloderinae</taxon>
        <taxon>Caenorhabditis</taxon>
    </lineage>
</organism>
<reference evidence="3" key="1">
    <citation type="submission" date="2017-08" db="EMBL/GenBank/DDBJ databases">
        <authorList>
            <person name="de Groot N.N."/>
        </authorList>
    </citation>
    <scope>NUCLEOTIDE SEQUENCE [LARGE SCALE GENOMIC DNA]</scope>
    <source>
        <strain evidence="3">PX439</strain>
    </source>
</reference>